<dbReference type="Proteomes" id="UP001055879">
    <property type="component" value="Linkage Group LG02"/>
</dbReference>
<evidence type="ECO:0000313" key="1">
    <source>
        <dbReference type="EMBL" id="KAI3758553.1"/>
    </source>
</evidence>
<comment type="caution">
    <text evidence="1">The sequence shown here is derived from an EMBL/GenBank/DDBJ whole genome shotgun (WGS) entry which is preliminary data.</text>
</comment>
<accession>A0ACB9EIY9</accession>
<dbReference type="EMBL" id="CM042048">
    <property type="protein sequence ID" value="KAI3758553.1"/>
    <property type="molecule type" value="Genomic_DNA"/>
</dbReference>
<reference evidence="1 2" key="2">
    <citation type="journal article" date="2022" name="Mol. Ecol. Resour.">
        <title>The genomes of chicory, endive, great burdock and yacon provide insights into Asteraceae paleo-polyploidization history and plant inulin production.</title>
        <authorList>
            <person name="Fan W."/>
            <person name="Wang S."/>
            <person name="Wang H."/>
            <person name="Wang A."/>
            <person name="Jiang F."/>
            <person name="Liu H."/>
            <person name="Zhao H."/>
            <person name="Xu D."/>
            <person name="Zhang Y."/>
        </authorList>
    </citation>
    <scope>NUCLEOTIDE SEQUENCE [LARGE SCALE GENOMIC DNA]</scope>
    <source>
        <strain evidence="2">cv. Niubang</strain>
    </source>
</reference>
<keyword evidence="2" id="KW-1185">Reference proteome</keyword>
<sequence length="247" mass="28731">MLKVSPWKGIIRFGKRGKLTPRFLGPFTTLEKIGLQAYILDLPLEMDGIHPTFHVCYLCKCLDEEESIIPLMEIQVENENRCVEKPEAILETKTKQFPHKEVTMVKVQWRNHRGANVTWESEEDMKNRYPHFAPIPTKKEDTLYTTSDDQTVVDLKVYQDANGILRVSTKELTSRNNAIKITGNGSLSKVEIEKMIQDGKRYKFEDEIYMMKVMAHQSLNKYACKLRTKIKSYKVQLMLRNMGLNVK</sequence>
<organism evidence="1 2">
    <name type="scientific">Arctium lappa</name>
    <name type="common">Greater burdock</name>
    <name type="synonym">Lappa major</name>
    <dbReference type="NCBI Taxonomy" id="4217"/>
    <lineage>
        <taxon>Eukaryota</taxon>
        <taxon>Viridiplantae</taxon>
        <taxon>Streptophyta</taxon>
        <taxon>Embryophyta</taxon>
        <taxon>Tracheophyta</taxon>
        <taxon>Spermatophyta</taxon>
        <taxon>Magnoliopsida</taxon>
        <taxon>eudicotyledons</taxon>
        <taxon>Gunneridae</taxon>
        <taxon>Pentapetalae</taxon>
        <taxon>asterids</taxon>
        <taxon>campanulids</taxon>
        <taxon>Asterales</taxon>
        <taxon>Asteraceae</taxon>
        <taxon>Carduoideae</taxon>
        <taxon>Cardueae</taxon>
        <taxon>Arctiinae</taxon>
        <taxon>Arctium</taxon>
    </lineage>
</organism>
<proteinExistence type="predicted"/>
<evidence type="ECO:0000313" key="2">
    <source>
        <dbReference type="Proteomes" id="UP001055879"/>
    </source>
</evidence>
<gene>
    <name evidence="1" type="ORF">L6452_06120</name>
</gene>
<reference evidence="2" key="1">
    <citation type="journal article" date="2022" name="Mol. Ecol. Resour.">
        <title>The genomes of chicory, endive, great burdock and yacon provide insights into Asteraceae palaeo-polyploidization history and plant inulin production.</title>
        <authorList>
            <person name="Fan W."/>
            <person name="Wang S."/>
            <person name="Wang H."/>
            <person name="Wang A."/>
            <person name="Jiang F."/>
            <person name="Liu H."/>
            <person name="Zhao H."/>
            <person name="Xu D."/>
            <person name="Zhang Y."/>
        </authorList>
    </citation>
    <scope>NUCLEOTIDE SEQUENCE [LARGE SCALE GENOMIC DNA]</scope>
    <source>
        <strain evidence="2">cv. Niubang</strain>
    </source>
</reference>
<protein>
    <submittedName>
        <fullName evidence="1">Uncharacterized protein</fullName>
    </submittedName>
</protein>
<name>A0ACB9EIY9_ARCLA</name>